<evidence type="ECO:0000313" key="3">
    <source>
        <dbReference type="Proteomes" id="UP000256977"/>
    </source>
</evidence>
<dbReference type="Proteomes" id="UP000256977">
    <property type="component" value="Unassembled WGS sequence"/>
</dbReference>
<evidence type="ECO:0000256" key="1">
    <source>
        <dbReference type="SAM" id="MobiDB-lite"/>
    </source>
</evidence>
<evidence type="ECO:0000313" key="2">
    <source>
        <dbReference type="EMBL" id="RED75427.1"/>
    </source>
</evidence>
<organism evidence="2 3">
    <name type="scientific">Cohnella phaseoli</name>
    <dbReference type="NCBI Taxonomy" id="456490"/>
    <lineage>
        <taxon>Bacteria</taxon>
        <taxon>Bacillati</taxon>
        <taxon>Bacillota</taxon>
        <taxon>Bacilli</taxon>
        <taxon>Bacillales</taxon>
        <taxon>Paenibacillaceae</taxon>
        <taxon>Cohnella</taxon>
    </lineage>
</organism>
<dbReference type="AlphaFoldDB" id="A0A3D9JPF0"/>
<dbReference type="EMBL" id="QRDZ01000015">
    <property type="protein sequence ID" value="RED75427.1"/>
    <property type="molecule type" value="Genomic_DNA"/>
</dbReference>
<reference evidence="2 3" key="1">
    <citation type="submission" date="2018-07" db="EMBL/GenBank/DDBJ databases">
        <title>Genomic Encyclopedia of Type Strains, Phase III (KMG-III): the genomes of soil and plant-associated and newly described type strains.</title>
        <authorList>
            <person name="Whitman W."/>
        </authorList>
    </citation>
    <scope>NUCLEOTIDE SEQUENCE [LARGE SCALE GENOMIC DNA]</scope>
    <source>
        <strain evidence="2 3">CECT 7287</strain>
    </source>
</reference>
<dbReference type="Gene3D" id="3.50.4.20">
    <property type="match status" value="1"/>
</dbReference>
<protein>
    <submittedName>
        <fullName evidence="2">Uncharacterized protein YutD</fullName>
    </submittedName>
</protein>
<sequence length="359" mass="39839">MIFMAGGNAYSLVHEYKNGWNPEAFRERYSEVLERFDYVVGDWGYNQLRLRGFYRDGHPRANKEFAISNFVDYINEYCNFGCAHFVLAKLDMNALPPDAVIVKEEDAEVVVALNETGEQAAETAAALSGPILRWPLKERAGGPVRVPNITVSAVARAAADAERREAERRHSGQEREQRGFGSSSFSGRGNQARNGQESGSQRQGRSHGSSGSERRAQGQGSGQASNKPHFRGGNKTNHPDAASSREGTRHDGNRKESPRQGQEGFRADAPRKEAPRGEGSRNESHRNENQRSEGSRNDSHRSEGYRNEAQRSEGSRNEAARPDNRWQNRNRRRKSFGGKPGNRPEGGSRPDSGASKSND</sequence>
<feature type="region of interest" description="Disordered" evidence="1">
    <location>
        <begin position="160"/>
        <end position="359"/>
    </location>
</feature>
<feature type="compositionally biased region" description="Basic and acidic residues" evidence="1">
    <location>
        <begin position="160"/>
        <end position="178"/>
    </location>
</feature>
<dbReference type="InterPro" id="IPR038141">
    <property type="entry name" value="YutD-like_sf"/>
</dbReference>
<feature type="compositionally biased region" description="Basic and acidic residues" evidence="1">
    <location>
        <begin position="265"/>
        <end position="326"/>
    </location>
</feature>
<name>A0A3D9JPF0_9BACL</name>
<accession>A0A3D9JPF0</accession>
<feature type="compositionally biased region" description="Low complexity" evidence="1">
    <location>
        <begin position="179"/>
        <end position="211"/>
    </location>
</feature>
<proteinExistence type="predicted"/>
<keyword evidence="3" id="KW-1185">Reference proteome</keyword>
<dbReference type="RefSeq" id="WP_116062166.1">
    <property type="nucleotide sequence ID" value="NZ_QRDZ01000015.1"/>
</dbReference>
<feature type="compositionally biased region" description="Basic and acidic residues" evidence="1">
    <location>
        <begin position="246"/>
        <end position="258"/>
    </location>
</feature>
<gene>
    <name evidence="2" type="ORF">DFP98_11542</name>
</gene>
<dbReference type="InterPro" id="IPR009370">
    <property type="entry name" value="YutD-like"/>
</dbReference>
<comment type="caution">
    <text evidence="2">The sequence shown here is derived from an EMBL/GenBank/DDBJ whole genome shotgun (WGS) entry which is preliminary data.</text>
</comment>
<dbReference type="Pfam" id="PF06265">
    <property type="entry name" value="YutD-like"/>
    <property type="match status" value="1"/>
</dbReference>
<dbReference type="OrthoDB" id="1650379at2"/>